<dbReference type="GO" id="GO:0016746">
    <property type="term" value="F:acyltransferase activity"/>
    <property type="evidence" value="ECO:0007669"/>
    <property type="project" value="UniProtKB-KW"/>
</dbReference>
<organism evidence="3 4">
    <name type="scientific">Pseudohalocynthiibacter aestuariivivens</name>
    <dbReference type="NCBI Taxonomy" id="1591409"/>
    <lineage>
        <taxon>Bacteria</taxon>
        <taxon>Pseudomonadati</taxon>
        <taxon>Pseudomonadota</taxon>
        <taxon>Alphaproteobacteria</taxon>
        <taxon>Rhodobacterales</taxon>
        <taxon>Paracoccaceae</taxon>
        <taxon>Pseudohalocynthiibacter</taxon>
    </lineage>
</organism>
<comment type="caution">
    <text evidence="3">The sequence shown here is derived from an EMBL/GenBank/DDBJ whole genome shotgun (WGS) entry which is preliminary data.</text>
</comment>
<gene>
    <name evidence="3" type="ORF">ACFFUT_04425</name>
</gene>
<protein>
    <submittedName>
        <fullName evidence="3">GNAT family N-acetyltransferase</fullName>
        <ecNumber evidence="3">2.3.-.-</ecNumber>
    </submittedName>
</protein>
<dbReference type="Pfam" id="PF13508">
    <property type="entry name" value="Acetyltransf_7"/>
    <property type="match status" value="1"/>
</dbReference>
<sequence>MSSHPKNRQIKIRPFEDNDAGQVRDLFIKVNRLLAPPQQKEAFEGYITRSLAEEIDRISDYYARIEGGFWVAVNGETIVGMFGLEPSSSEAMELRRMYVDPQARRLGIAQKMLSFAEDECRRRDRPNMDLSTSELQGDALRFYQKCGYQLVREEIADTASNKTLGGGIRRFHFTKKL</sequence>
<dbReference type="InterPro" id="IPR000182">
    <property type="entry name" value="GNAT_dom"/>
</dbReference>
<dbReference type="Gene3D" id="3.40.630.30">
    <property type="match status" value="1"/>
</dbReference>
<proteinExistence type="predicted"/>
<evidence type="ECO:0000313" key="3">
    <source>
        <dbReference type="EMBL" id="MFB9231032.1"/>
    </source>
</evidence>
<dbReference type="CDD" id="cd04301">
    <property type="entry name" value="NAT_SF"/>
    <property type="match status" value="1"/>
</dbReference>
<feature type="domain" description="N-acetyltransferase" evidence="2">
    <location>
        <begin position="10"/>
        <end position="165"/>
    </location>
</feature>
<evidence type="ECO:0000259" key="2">
    <source>
        <dbReference type="PROSITE" id="PS51186"/>
    </source>
</evidence>
<dbReference type="InterPro" id="IPR016181">
    <property type="entry name" value="Acyl_CoA_acyltransferase"/>
</dbReference>
<dbReference type="PANTHER" id="PTHR13947:SF37">
    <property type="entry name" value="LD18367P"/>
    <property type="match status" value="1"/>
</dbReference>
<reference evidence="3 4" key="1">
    <citation type="submission" date="2024-09" db="EMBL/GenBank/DDBJ databases">
        <authorList>
            <person name="Sun Q."/>
            <person name="Mori K."/>
        </authorList>
    </citation>
    <scope>NUCLEOTIDE SEQUENCE [LARGE SCALE GENOMIC DNA]</scope>
    <source>
        <strain evidence="3 4">CECT 8726</strain>
    </source>
</reference>
<dbReference type="RefSeq" id="WP_213890615.1">
    <property type="nucleotide sequence ID" value="NZ_JAGFNU010000012.1"/>
</dbReference>
<dbReference type="SUPFAM" id="SSF55729">
    <property type="entry name" value="Acyl-CoA N-acyltransferases (Nat)"/>
    <property type="match status" value="1"/>
</dbReference>
<dbReference type="InterPro" id="IPR050769">
    <property type="entry name" value="NAT_camello-type"/>
</dbReference>
<dbReference type="Proteomes" id="UP001589683">
    <property type="component" value="Unassembled WGS sequence"/>
</dbReference>
<dbReference type="PANTHER" id="PTHR13947">
    <property type="entry name" value="GNAT FAMILY N-ACETYLTRANSFERASE"/>
    <property type="match status" value="1"/>
</dbReference>
<name>A0ABV5JC39_9RHOB</name>
<keyword evidence="1 3" id="KW-0808">Transferase</keyword>
<keyword evidence="4" id="KW-1185">Reference proteome</keyword>
<dbReference type="EMBL" id="JBHMEA010000009">
    <property type="protein sequence ID" value="MFB9231032.1"/>
    <property type="molecule type" value="Genomic_DNA"/>
</dbReference>
<dbReference type="EC" id="2.3.-.-" evidence="3"/>
<evidence type="ECO:0000256" key="1">
    <source>
        <dbReference type="ARBA" id="ARBA00022679"/>
    </source>
</evidence>
<evidence type="ECO:0000313" key="4">
    <source>
        <dbReference type="Proteomes" id="UP001589683"/>
    </source>
</evidence>
<dbReference type="PROSITE" id="PS51186">
    <property type="entry name" value="GNAT"/>
    <property type="match status" value="1"/>
</dbReference>
<keyword evidence="3" id="KW-0012">Acyltransferase</keyword>
<accession>A0ABV5JC39</accession>